<proteinExistence type="predicted"/>
<sequence>MAELDTWVTEHEGWVCGAPAYHIYACIKKDSFDEERMFVGAEVVLDEATYEICGLDSAECGDGTWMLVYAHYVPQNMNESEWHGLYGDPKLAIDS</sequence>
<comment type="caution">
    <text evidence="1">The sequence shown here is derived from an EMBL/GenBank/DDBJ whole genome shotgun (WGS) entry which is preliminary data.</text>
</comment>
<protein>
    <submittedName>
        <fullName evidence="1">Uncharacterized protein</fullName>
    </submittedName>
</protein>
<reference evidence="1" key="1">
    <citation type="journal article" date="2015" name="Nature">
        <title>Complex archaea that bridge the gap between prokaryotes and eukaryotes.</title>
        <authorList>
            <person name="Spang A."/>
            <person name="Saw J.H."/>
            <person name="Jorgensen S.L."/>
            <person name="Zaremba-Niedzwiedzka K."/>
            <person name="Martijn J."/>
            <person name="Lind A.E."/>
            <person name="van Eijk R."/>
            <person name="Schleper C."/>
            <person name="Guy L."/>
            <person name="Ettema T.J."/>
        </authorList>
    </citation>
    <scope>NUCLEOTIDE SEQUENCE</scope>
</reference>
<name>A0A0F9QVX9_9ZZZZ</name>
<gene>
    <name evidence="1" type="ORF">LCGC14_0671140</name>
</gene>
<evidence type="ECO:0000313" key="1">
    <source>
        <dbReference type="EMBL" id="KKN46609.1"/>
    </source>
</evidence>
<dbReference type="AlphaFoldDB" id="A0A0F9QVX9"/>
<dbReference type="EMBL" id="LAZR01001321">
    <property type="protein sequence ID" value="KKN46609.1"/>
    <property type="molecule type" value="Genomic_DNA"/>
</dbReference>
<accession>A0A0F9QVX9</accession>
<organism evidence="1">
    <name type="scientific">marine sediment metagenome</name>
    <dbReference type="NCBI Taxonomy" id="412755"/>
    <lineage>
        <taxon>unclassified sequences</taxon>
        <taxon>metagenomes</taxon>
        <taxon>ecological metagenomes</taxon>
    </lineage>
</organism>